<organism evidence="1">
    <name type="scientific">uncultured Chloroflexota bacterium</name>
    <dbReference type="NCBI Taxonomy" id="166587"/>
    <lineage>
        <taxon>Bacteria</taxon>
        <taxon>Bacillati</taxon>
        <taxon>Chloroflexota</taxon>
        <taxon>environmental samples</taxon>
    </lineage>
</organism>
<proteinExistence type="predicted"/>
<name>A0A6J4H8M8_9CHLR</name>
<sequence length="112" mass="11611">MALPLCSRAAAPMTLAGLGATSPAHLRACPWCRRFYGPTDRRGWRLADAALVDLPSMGDATGTPACAACGRRVEPGLRLSLTRAAPGQDEALLLLVCRACGHVEPLDATAAA</sequence>
<evidence type="ECO:0000313" key="1">
    <source>
        <dbReference type="EMBL" id="CAA9216862.1"/>
    </source>
</evidence>
<reference evidence="1" key="1">
    <citation type="submission" date="2020-02" db="EMBL/GenBank/DDBJ databases">
        <authorList>
            <person name="Meier V. D."/>
        </authorList>
    </citation>
    <scope>NUCLEOTIDE SEQUENCE</scope>
    <source>
        <strain evidence="1">AVDCRST_MAG77</strain>
    </source>
</reference>
<protein>
    <submittedName>
        <fullName evidence="1">Uncharacterized protein</fullName>
    </submittedName>
</protein>
<dbReference type="AlphaFoldDB" id="A0A6J4H8M8"/>
<accession>A0A6J4H8M8</accession>
<dbReference type="EMBL" id="CADCTC010000017">
    <property type="protein sequence ID" value="CAA9216862.1"/>
    <property type="molecule type" value="Genomic_DNA"/>
</dbReference>
<gene>
    <name evidence="1" type="ORF">AVDCRST_MAG77-222</name>
</gene>